<evidence type="ECO:0000259" key="8">
    <source>
        <dbReference type="PROSITE" id="PS50017"/>
    </source>
</evidence>
<dbReference type="InterPro" id="IPR040745">
    <property type="entry name" value="Ankyrin_UPA"/>
</dbReference>
<evidence type="ECO:0000256" key="7">
    <source>
        <dbReference type="SAM" id="MobiDB-lite"/>
    </source>
</evidence>
<feature type="repeat" description="ANK" evidence="6">
    <location>
        <begin position="697"/>
        <end position="729"/>
    </location>
</feature>
<evidence type="ECO:0000256" key="2">
    <source>
        <dbReference type="ARBA" id="ARBA00022553"/>
    </source>
</evidence>
<dbReference type="PROSITE" id="PS50017">
    <property type="entry name" value="DEATH_DOMAIN"/>
    <property type="match status" value="1"/>
</dbReference>
<dbReference type="InterPro" id="IPR036770">
    <property type="entry name" value="Ankyrin_rpt-contain_sf"/>
</dbReference>
<evidence type="ECO:0000256" key="4">
    <source>
        <dbReference type="ARBA" id="ARBA00023043"/>
    </source>
</evidence>
<dbReference type="Pfam" id="PF00023">
    <property type="entry name" value="Ank"/>
    <property type="match status" value="3"/>
</dbReference>
<protein>
    <submittedName>
        <fullName evidence="11">Ankyrin-3 isoform X7</fullName>
    </submittedName>
</protein>
<dbReference type="SUPFAM" id="SSF48403">
    <property type="entry name" value="Ankyrin repeat"/>
    <property type="match status" value="2"/>
</dbReference>
<keyword evidence="4 6" id="KW-0040">ANK repeat</keyword>
<evidence type="ECO:0000256" key="5">
    <source>
        <dbReference type="ARBA" id="ARBA00023212"/>
    </source>
</evidence>
<organism evidence="10 11">
    <name type="scientific">Hydra vulgaris</name>
    <name type="common">Hydra</name>
    <name type="synonym">Hydra attenuata</name>
    <dbReference type="NCBI Taxonomy" id="6087"/>
    <lineage>
        <taxon>Eukaryota</taxon>
        <taxon>Metazoa</taxon>
        <taxon>Cnidaria</taxon>
        <taxon>Hydrozoa</taxon>
        <taxon>Hydroidolina</taxon>
        <taxon>Anthoathecata</taxon>
        <taxon>Aplanulata</taxon>
        <taxon>Hydridae</taxon>
        <taxon>Hydra</taxon>
    </lineage>
</organism>
<dbReference type="SMART" id="SM00218">
    <property type="entry name" value="ZU5"/>
    <property type="match status" value="1"/>
</dbReference>
<evidence type="ECO:0000313" key="11">
    <source>
        <dbReference type="RefSeq" id="XP_065652434.1"/>
    </source>
</evidence>
<feature type="repeat" description="ANK" evidence="6">
    <location>
        <begin position="399"/>
        <end position="431"/>
    </location>
</feature>
<evidence type="ECO:0000256" key="3">
    <source>
        <dbReference type="ARBA" id="ARBA00022737"/>
    </source>
</evidence>
<feature type="repeat" description="ANK" evidence="6">
    <location>
        <begin position="664"/>
        <end position="696"/>
    </location>
</feature>
<keyword evidence="2" id="KW-0597">Phosphoprotein</keyword>
<reference evidence="11" key="1">
    <citation type="submission" date="2025-08" db="UniProtKB">
        <authorList>
            <consortium name="RefSeq"/>
        </authorList>
    </citation>
    <scope>IDENTIFICATION</scope>
</reference>
<dbReference type="PANTHER" id="PTHR24198:SF165">
    <property type="entry name" value="ANKYRIN REPEAT-CONTAINING PROTEIN-RELATED"/>
    <property type="match status" value="1"/>
</dbReference>
<dbReference type="Gene3D" id="2.60.220.30">
    <property type="match status" value="2"/>
</dbReference>
<feature type="repeat" description="ANK" evidence="6">
    <location>
        <begin position="108"/>
        <end position="140"/>
    </location>
</feature>
<dbReference type="PROSITE" id="PS51145">
    <property type="entry name" value="ZU5"/>
    <property type="match status" value="1"/>
</dbReference>
<feature type="domain" description="Death" evidence="8">
    <location>
        <begin position="1402"/>
        <end position="1486"/>
    </location>
</feature>
<feature type="region of interest" description="Disordered" evidence="7">
    <location>
        <begin position="1592"/>
        <end position="1614"/>
    </location>
</feature>
<dbReference type="GeneID" id="100209042"/>
<feature type="repeat" description="ANK" evidence="6">
    <location>
        <begin position="730"/>
        <end position="762"/>
    </location>
</feature>
<keyword evidence="3" id="KW-0677">Repeat</keyword>
<accession>A0ABM4BTF3</accession>
<dbReference type="PROSITE" id="PS50297">
    <property type="entry name" value="ANK_REP_REGION"/>
    <property type="match status" value="19"/>
</dbReference>
<feature type="repeat" description="ANK" evidence="6">
    <location>
        <begin position="366"/>
        <end position="398"/>
    </location>
</feature>
<dbReference type="CDD" id="cd01670">
    <property type="entry name" value="Death"/>
    <property type="match status" value="1"/>
</dbReference>
<feature type="repeat" description="ANK" evidence="6">
    <location>
        <begin position="75"/>
        <end position="107"/>
    </location>
</feature>
<dbReference type="PRINTS" id="PR01415">
    <property type="entry name" value="ANKYRIN"/>
</dbReference>
<dbReference type="PROSITE" id="PS50088">
    <property type="entry name" value="ANK_REPEAT"/>
    <property type="match status" value="21"/>
</dbReference>
<feature type="repeat" description="ANK" evidence="6">
    <location>
        <begin position="42"/>
        <end position="74"/>
    </location>
</feature>
<dbReference type="Pfam" id="PF13637">
    <property type="entry name" value="Ank_4"/>
    <property type="match status" value="2"/>
</dbReference>
<evidence type="ECO:0000313" key="10">
    <source>
        <dbReference type="Proteomes" id="UP001652625"/>
    </source>
</evidence>
<dbReference type="Pfam" id="PF12796">
    <property type="entry name" value="Ank_2"/>
    <property type="match status" value="5"/>
</dbReference>
<feature type="repeat" description="ANK" evidence="6">
    <location>
        <begin position="333"/>
        <end position="365"/>
    </location>
</feature>
<comment type="subcellular location">
    <subcellularLocation>
        <location evidence="1">Cytoplasm</location>
        <location evidence="1">Cytoskeleton</location>
    </subcellularLocation>
</comment>
<dbReference type="Gene3D" id="2.60.40.2660">
    <property type="match status" value="1"/>
</dbReference>
<feature type="repeat" description="ANK" evidence="6">
    <location>
        <begin position="201"/>
        <end position="233"/>
    </location>
</feature>
<dbReference type="SMART" id="SM00248">
    <property type="entry name" value="ANK"/>
    <property type="match status" value="23"/>
</dbReference>
<feature type="repeat" description="ANK" evidence="6">
    <location>
        <begin position="531"/>
        <end position="563"/>
    </location>
</feature>
<evidence type="ECO:0000256" key="6">
    <source>
        <dbReference type="PROSITE-ProRule" id="PRU00023"/>
    </source>
</evidence>
<feature type="repeat" description="ANK" evidence="6">
    <location>
        <begin position="598"/>
        <end position="630"/>
    </location>
</feature>
<feature type="repeat" description="ANK" evidence="6">
    <location>
        <begin position="565"/>
        <end position="597"/>
    </location>
</feature>
<feature type="repeat" description="ANK" evidence="6">
    <location>
        <begin position="234"/>
        <end position="266"/>
    </location>
</feature>
<keyword evidence="5" id="KW-0206">Cytoskeleton</keyword>
<evidence type="ECO:0000256" key="1">
    <source>
        <dbReference type="ARBA" id="ARBA00004245"/>
    </source>
</evidence>
<keyword evidence="5" id="KW-0963">Cytoplasm</keyword>
<dbReference type="InterPro" id="IPR000906">
    <property type="entry name" value="ZU5_dom"/>
</dbReference>
<dbReference type="PANTHER" id="PTHR24198">
    <property type="entry name" value="ANKYRIN REPEAT AND PROTEIN KINASE DOMAIN-CONTAINING PROTEIN"/>
    <property type="match status" value="1"/>
</dbReference>
<dbReference type="Pfam" id="PF00791">
    <property type="entry name" value="ZU5"/>
    <property type="match status" value="1"/>
</dbReference>
<dbReference type="Gene3D" id="1.25.40.20">
    <property type="entry name" value="Ankyrin repeat-containing domain"/>
    <property type="match status" value="3"/>
</dbReference>
<dbReference type="InterPro" id="IPR000488">
    <property type="entry name" value="Death_dom"/>
</dbReference>
<sequence>MIQHKCKFKMDEDLLKAAKCGDLLKVTGCIQDGANIHVTSPAGLNILHFAARENHPNIAEFAISHGINVEAVTKRLNTALHIASLGGHLDIVKILIKGGVKINPQAKDDITPLYMAAQENHCDIVSALLKNGADPHIPAKGGFEPVDIAVQQGHTSILITLLEFEAKNGFRAIHVATRKDDIRMIKLLIDHKCNINEKANNGYAPLHIAAKHGCVAATKCLIDNGADLNAQAKYNICPIHVASKHGEVGVLAALIEGGAKLSVVTKDGLSPLHCAAREGHSHCVELLLVHGVTITAKTRNGLTALHMASQGNHVQSAQHILAHGAHIDDSTIDGVTPLHTTAHYGHVATCKLLIEKGADIDKRAHNGYTALHIAAKRNQESIVQLLLKYKVMVEEKNNNGQTALHVAAFFGHANIVLLLLQEGAAIEAVTTREETVLHIACRASQIQIARLLLRNGANVNVKSKDEETPLHNACRQGNALLVNLLLDFHADPNATNKEGATCLHLSSRDGAEKVVESLLDHNADVNVVSKKGFSPLHEAAKKGNLNILRMLLERKPIIDVKQFKNGLTPLHLACHYDKPDAALKLLDSGADLHAVAKNGYTPLHISAKKNQINIVSILLDRGVEAEQTTKSGISPLHLAAQHGNVEILDLLLDNGASPGVQTYNGLTPLHLAVRFNQLEVVKRLLKYGANNSSSTQSGYTPLHLAALYGHLSVAESLLADGAEVEAKTKNGNTPLHIATYYCHEDIIQLLLKYNAPPNALNKDGYSSLYIAEVTQQKTIVNILIKVTKITISKKNDKEINTEDKVRSAFTAPEDLDEMQLVDSLDEAEEESEIQQHILQEDFDESFMGFDESEISEHNISLQHTTKSLPKNVQIKNYKYVDESESPIFVINQEQIESINNDFCFDDINTSSPRVTAKFQKSVLESVVNEDAVPLLNKQCSNVECKMESLKKGEFLECFIVNARGCVMKSSETGVKIVVPEGACDSPTRISCKIKSVMSSAPHLSYNEAMVSHILQLSPPSVQFLEPVVIEIPHYATECNERELVVMRSTSQYSYWKEHVSSINDNLNEEENMEGRLKAVVQEFPERVVVISRPKKERFLMFPEGGTIQSSFFPEAKVVFPPNTLNTTTKVVLQVQECDNFLLPLNDETFVSPILSLDPLTILSKPIIINIPCPWLLYEELVSKNKVRLLGWMPRSPRKSTNDRADCTWKDITNETPLTIVGEIVSFSTTEFTRYWVIQTNSIDTLLKRVSGLQDMVCTSPFMAFFVVYAINLSAENYEIHVVLSTAETLNKQAVEISQGFSEVGKSNFYSIRSGQTIHINVVGNVILPTHSLKIVFNPFLPNCCKFKISTSGANCEARFRMKFLGSLRKGFSKSIPTLCMLDIDLNSLSKISICTNDESVVDNYIIQSVGKQTTNSWSRLADQLNMNKRDKHVVADLSCGKRDVSSIRLLEYWRSKYAQKATYKLLCDALESIGEHELSAQVLSYSQNKEISMKHNFASGSLSKDTFTVLEFDNMSQNPSRENCEESILVETKTRKPQSNKSQTLLNSDAGKKSNYKKVLSEDFPTQKSVANDHYCETYELPLDETISKLKPSSLISPSNSGNRCSTDSSNNESKIDSQLIDDASNSHIKSDQSICFNGFDKNSNKDDLSICDQECLSLKNEVAADSSSGLMKSFTLNDPETRVPNNDNLNEVDNTGKTITPYSHTSNEQASFENEDIIKRMFSQQQSVMEFFNEPINEKEALY</sequence>
<feature type="repeat" description="ANK" evidence="6">
    <location>
        <begin position="465"/>
        <end position="497"/>
    </location>
</feature>
<feature type="repeat" description="ANK" evidence="6">
    <location>
        <begin position="432"/>
        <end position="464"/>
    </location>
</feature>
<feature type="domain" description="ZU5" evidence="9">
    <location>
        <begin position="954"/>
        <end position="1082"/>
    </location>
</feature>
<evidence type="ECO:0000259" key="9">
    <source>
        <dbReference type="PROSITE" id="PS51145"/>
    </source>
</evidence>
<name>A0ABM4BTF3_HYDVU</name>
<feature type="repeat" description="ANK" evidence="6">
    <location>
        <begin position="267"/>
        <end position="299"/>
    </location>
</feature>
<dbReference type="Pfam" id="PF17809">
    <property type="entry name" value="UPA_2"/>
    <property type="match status" value="1"/>
</dbReference>
<keyword evidence="10" id="KW-1185">Reference proteome</keyword>
<dbReference type="Proteomes" id="UP001652625">
    <property type="component" value="Chromosome 04"/>
</dbReference>
<gene>
    <name evidence="11" type="primary">LOC100209042</name>
</gene>
<dbReference type="RefSeq" id="XP_065652434.1">
    <property type="nucleotide sequence ID" value="XM_065796362.1"/>
</dbReference>
<feature type="repeat" description="ANK" evidence="6">
    <location>
        <begin position="168"/>
        <end position="200"/>
    </location>
</feature>
<feature type="repeat" description="ANK" evidence="6">
    <location>
        <begin position="498"/>
        <end position="530"/>
    </location>
</feature>
<feature type="repeat" description="ANK" evidence="6">
    <location>
        <begin position="300"/>
        <end position="332"/>
    </location>
</feature>
<dbReference type="InterPro" id="IPR002110">
    <property type="entry name" value="Ankyrin_rpt"/>
</dbReference>
<proteinExistence type="predicted"/>
<feature type="compositionally biased region" description="Polar residues" evidence="7">
    <location>
        <begin position="1600"/>
        <end position="1613"/>
    </location>
</feature>
<feature type="repeat" description="ANK" evidence="6">
    <location>
        <begin position="631"/>
        <end position="663"/>
    </location>
</feature>